<dbReference type="InterPro" id="IPR002885">
    <property type="entry name" value="PPR_rpt"/>
</dbReference>
<dbReference type="FunFam" id="1.25.40.10:FF:000073">
    <property type="entry name" value="Pentatricopeptide repeat-containing protein chloroplastic"/>
    <property type="match status" value="1"/>
</dbReference>
<dbReference type="PANTHER" id="PTHR47926">
    <property type="entry name" value="PENTATRICOPEPTIDE REPEAT-CONTAINING PROTEIN"/>
    <property type="match status" value="1"/>
</dbReference>
<feature type="repeat" description="PPR" evidence="2">
    <location>
        <begin position="893"/>
        <end position="927"/>
    </location>
</feature>
<dbReference type="Pfam" id="PF01535">
    <property type="entry name" value="PPR"/>
    <property type="match status" value="7"/>
</dbReference>
<feature type="repeat" description="PPR" evidence="2">
    <location>
        <begin position="691"/>
        <end position="725"/>
    </location>
</feature>
<gene>
    <name evidence="3" type="ORF">KP509_13G044800</name>
</gene>
<dbReference type="Proteomes" id="UP000825935">
    <property type="component" value="Chromosome 13"/>
</dbReference>
<evidence type="ECO:0000313" key="3">
    <source>
        <dbReference type="EMBL" id="KAH7421190.1"/>
    </source>
</evidence>
<organism evidence="3 4">
    <name type="scientific">Ceratopteris richardii</name>
    <name type="common">Triangle waterfern</name>
    <dbReference type="NCBI Taxonomy" id="49495"/>
    <lineage>
        <taxon>Eukaryota</taxon>
        <taxon>Viridiplantae</taxon>
        <taxon>Streptophyta</taxon>
        <taxon>Embryophyta</taxon>
        <taxon>Tracheophyta</taxon>
        <taxon>Polypodiopsida</taxon>
        <taxon>Polypodiidae</taxon>
        <taxon>Polypodiales</taxon>
        <taxon>Pteridineae</taxon>
        <taxon>Pteridaceae</taxon>
        <taxon>Parkerioideae</taxon>
        <taxon>Ceratopteris</taxon>
    </lineage>
</organism>
<comment type="caution">
    <text evidence="3">The sequence shown here is derived from an EMBL/GenBank/DDBJ whole genome shotgun (WGS) entry which is preliminary data.</text>
</comment>
<evidence type="ECO:0000313" key="4">
    <source>
        <dbReference type="Proteomes" id="UP000825935"/>
    </source>
</evidence>
<dbReference type="AlphaFoldDB" id="A0A8T2TF83"/>
<dbReference type="Pfam" id="PF13041">
    <property type="entry name" value="PPR_2"/>
    <property type="match status" value="4"/>
</dbReference>
<dbReference type="Gene3D" id="1.25.40.10">
    <property type="entry name" value="Tetratricopeptide repeat domain"/>
    <property type="match status" value="8"/>
</dbReference>
<feature type="repeat" description="PPR" evidence="2">
    <location>
        <begin position="84"/>
        <end position="118"/>
    </location>
</feature>
<dbReference type="PANTHER" id="PTHR47926:SF533">
    <property type="entry name" value="DYW DOMAIN-CONTAINING PROTEIN"/>
    <property type="match status" value="1"/>
</dbReference>
<dbReference type="InterPro" id="IPR011990">
    <property type="entry name" value="TPR-like_helical_dom_sf"/>
</dbReference>
<dbReference type="GO" id="GO:0003723">
    <property type="term" value="F:RNA binding"/>
    <property type="evidence" value="ECO:0007669"/>
    <property type="project" value="InterPro"/>
</dbReference>
<feature type="repeat" description="PPR" evidence="2">
    <location>
        <begin position="186"/>
        <end position="220"/>
    </location>
</feature>
<dbReference type="EMBL" id="CM035418">
    <property type="protein sequence ID" value="KAH7421190.1"/>
    <property type="molecule type" value="Genomic_DNA"/>
</dbReference>
<feature type="repeat" description="PPR" evidence="2">
    <location>
        <begin position="287"/>
        <end position="321"/>
    </location>
</feature>
<keyword evidence="1" id="KW-0677">Repeat</keyword>
<dbReference type="InterPro" id="IPR046960">
    <property type="entry name" value="PPR_At4g14850-like_plant"/>
</dbReference>
<evidence type="ECO:0008006" key="5">
    <source>
        <dbReference type="Google" id="ProtNLM"/>
    </source>
</evidence>
<evidence type="ECO:0000256" key="1">
    <source>
        <dbReference type="ARBA" id="ARBA00022737"/>
    </source>
</evidence>
<name>A0A8T2TF83_CERRI</name>
<reference evidence="3" key="1">
    <citation type="submission" date="2021-08" db="EMBL/GenBank/DDBJ databases">
        <title>WGS assembly of Ceratopteris richardii.</title>
        <authorList>
            <person name="Marchant D.B."/>
            <person name="Chen G."/>
            <person name="Jenkins J."/>
            <person name="Shu S."/>
            <person name="Leebens-Mack J."/>
            <person name="Grimwood J."/>
            <person name="Schmutz J."/>
            <person name="Soltis P."/>
            <person name="Soltis D."/>
            <person name="Chen Z.-H."/>
        </authorList>
    </citation>
    <scope>NUCLEOTIDE SEQUENCE</scope>
    <source>
        <strain evidence="3">Whitten #5841</strain>
        <tissue evidence="3">Leaf</tissue>
    </source>
</reference>
<dbReference type="PROSITE" id="PS51375">
    <property type="entry name" value="PPR"/>
    <property type="match status" value="8"/>
</dbReference>
<feature type="repeat" description="PPR" evidence="2">
    <location>
        <begin position="388"/>
        <end position="422"/>
    </location>
</feature>
<evidence type="ECO:0000256" key="2">
    <source>
        <dbReference type="PROSITE-ProRule" id="PRU00708"/>
    </source>
</evidence>
<proteinExistence type="predicted"/>
<keyword evidence="4" id="KW-1185">Reference proteome</keyword>
<dbReference type="NCBIfam" id="TIGR00756">
    <property type="entry name" value="PPR"/>
    <property type="match status" value="5"/>
</dbReference>
<feature type="repeat" description="PPR" evidence="2">
    <location>
        <begin position="590"/>
        <end position="624"/>
    </location>
</feature>
<feature type="repeat" description="PPR" evidence="2">
    <location>
        <begin position="489"/>
        <end position="523"/>
    </location>
</feature>
<dbReference type="GO" id="GO:0009451">
    <property type="term" value="P:RNA modification"/>
    <property type="evidence" value="ECO:0007669"/>
    <property type="project" value="InterPro"/>
</dbReference>
<dbReference type="OrthoDB" id="185373at2759"/>
<dbReference type="GO" id="GO:0048731">
    <property type="term" value="P:system development"/>
    <property type="evidence" value="ECO:0007669"/>
    <property type="project" value="UniProtKB-ARBA"/>
</dbReference>
<sequence length="1052" mass="116087">MSVAPFQYKVQENCFQCSRHSIVALLKSCIQQKCIKKGRIMHLDITKKGMETDPIIGGTLLDMYVKFGFFQESKKTFGTLEDHDVVSWTALISGYAEFGSTEETLDCLNLMELKGVLPNEVTYVCSLKACIIADVEEDMGLKLHSKIIVDGYEMHLLVGTTLVDVYAKCDLLAEAQDVFDELTTRNTVTWNALLSGYANHQMGEMVLEAMSKMEDQGVSPDALTYVCGLKSCGIVQTVKEGQQVYSWSVKKGLEADHKIASVVVSMFGKCGACKDATNVFNQVTERDTILWNTLLAGHIGNGLNERTLNLLKQMDSEGVPMDMDTFIHSLRACSGMGAITEGYELNMGAAKRGYDLEPLMCYCLIDMYMNCASFTDAQNVFDVTEVKDAVSWTALMAGYTDLGLVEKALDCLDGMQLKGLPLDSISNLCGLKACSTAGNLPKGRKLHAVIAEEGYEGDAYIGNSLVDLYARCGALLDAQAVLDELTLQDEASWGAFISGCTEFGYYDEAVAAMQKMQLMGISMNLVTYICRLKCSSMIGDFEMGKGVLIEILKRGLENDSFVTNSVIDMYTRFDSLWEAEYFTSKGMILDAVPWNAMIAGYAEYGLGEEALRCMERLCQEGLSPNAVTYLSCLKVCGSLEDLSSGQTIYADMVKKGVLKHYNLESALVDMYVKCDCFVEALNVFHVMQEHDVISWTALITGYAMHGCAGEASYCMRQMLAEGVYPNEVTYVSILKACSGIRDKNWGREIHSEIIIDGFEVDSFVSATLVDMYAKCGLLVEARELLIDLKVFEPTSWTALMAGYAEHGLAIDSLSVMQQIEEGGIHMSPVSYICSLKVCGSTSALSKGCELHNQLVCKGLESVPLISSSVTDMYAKCGCLDESLSIFQKMQVQDVISWNSLLAGYACQGKNNLVLAFLKRMTTRGVQPDKSTLLSVLFLCSHIGLVDEGFELIGSANDTCDVTIEHVNCHLDLLTRAGQFQEAWALMERMPFQPELVTWSTILGACQKWDERGKAVKHSFEYAAKLGRNHFLAFQQIHRTSQMGYFNGLESFL</sequence>
<accession>A0A8T2TF83</accession>
<protein>
    <recommendedName>
        <fullName evidence="5">Pentatricopeptide repeat-containing protein</fullName>
    </recommendedName>
</protein>
<dbReference type="FunFam" id="1.25.40.10:FF:000158">
    <property type="entry name" value="pentatricopeptide repeat-containing protein At2g33680"/>
    <property type="match status" value="1"/>
</dbReference>